<keyword evidence="3 6" id="KW-0812">Transmembrane</keyword>
<dbReference type="EMBL" id="JAUJYW010000003">
    <property type="protein sequence ID" value="MDN8599302.1"/>
    <property type="molecule type" value="Genomic_DNA"/>
</dbReference>
<evidence type="ECO:0000313" key="9">
    <source>
        <dbReference type="Proteomes" id="UP001174867"/>
    </source>
</evidence>
<dbReference type="SMART" id="SM00052">
    <property type="entry name" value="EAL"/>
    <property type="match status" value="1"/>
</dbReference>
<reference evidence="8 9" key="1">
    <citation type="submission" date="2023-07" db="EMBL/GenBank/DDBJ databases">
        <title>Citrobacter selenititolerans sp. nov., isolated from seleniferous soil.</title>
        <authorList>
            <person name="Zhang S."/>
            <person name="Li K."/>
            <person name="Peng J."/>
            <person name="Wang H."/>
            <person name="Sun J."/>
            <person name="Guo Y."/>
        </authorList>
    </citation>
    <scope>NUCLEOTIDE SEQUENCE [LARGE SCALE GENOMIC DNA]</scope>
    <source>
        <strain evidence="8 9">S2-9</strain>
    </source>
</reference>
<organism evidence="8 9">
    <name type="scientific">Citrobacter enshiensis</name>
    <dbReference type="NCBI Taxonomy" id="2971264"/>
    <lineage>
        <taxon>Bacteria</taxon>
        <taxon>Pseudomonadati</taxon>
        <taxon>Pseudomonadota</taxon>
        <taxon>Gammaproteobacteria</taxon>
        <taxon>Enterobacterales</taxon>
        <taxon>Enterobacteriaceae</taxon>
        <taxon>Citrobacter</taxon>
    </lineage>
</organism>
<dbReference type="SUPFAM" id="SSF141868">
    <property type="entry name" value="EAL domain-like"/>
    <property type="match status" value="1"/>
</dbReference>
<keyword evidence="5 6" id="KW-0472">Membrane</keyword>
<protein>
    <submittedName>
        <fullName evidence="8">EAL domain-containing protein</fullName>
    </submittedName>
</protein>
<feature type="transmembrane region" description="Helical" evidence="6">
    <location>
        <begin position="214"/>
        <end position="232"/>
    </location>
</feature>
<evidence type="ECO:0000313" key="8">
    <source>
        <dbReference type="EMBL" id="MDN8599302.1"/>
    </source>
</evidence>
<evidence type="ECO:0000256" key="4">
    <source>
        <dbReference type="ARBA" id="ARBA00022989"/>
    </source>
</evidence>
<evidence type="ECO:0000256" key="5">
    <source>
        <dbReference type="ARBA" id="ARBA00023136"/>
    </source>
</evidence>
<sequence length="732" mass="83357">MPVMHNMLKNIRKFTLALALSVIAIQFSRLISPLAVVDSSSIYLAWLPLCVVYSVLFLFGRHGIAPVVLGMMLTNQWNFHLPFAQAAVLLFCQLFFVLGMCALVRCQIGSRWRYRLPDKNIWVRVFWLGGVAPIGIKVMMHLAGRYLDYPVEISTFFGTATAIYTIVDVLSLISAALIFTLFFYFPMRMIANPRYARLFWRREVVSRIRKKNRLYIMGWLMVLSALLGVMCTPYHADYVAGYLVPVFFIVFTLGIGKFSYPFLNLSWAVSALALLTYNKNFLQGVVSAYSLAFILSVLISFSICMLYMARMYQRGEWLNRRWQSQALTDPLTQLPNLRALEKFLGNESGQSVCCLRMENLEFLSRHYGMLMRVHCKKSIFRALQPLLLEKESVFQLPGSELLLVLTGPETEARLQHMVNLLNSRKIHWNNTGLDMEYGASWGTFDGRQETLQPMLGQLSWLAEQSCTHQQVLALTNSLEVASGQTTERVLLLQKIRSALESDDLVLYAQPIYDAQGKGYHEILARLRSDDGLMMPDQFIPLITRFNLSARFDLQVVEALLKWLSVHPSQQKGARFSVNLMPLTLMQKEISLHIIRLFKRYQIAPESVIIEITEEQAFSNSESSVQNIEHLRKFGFRIAIDDFGTGYANYERLKRLKADIIKIDGCFVKDIVTDSLDAMIVKSITDMAKAKSLSVVAEFVETPEQQALLFSLGVNHLQGYLIGRPSPLAELQA</sequence>
<comment type="subcellular location">
    <subcellularLocation>
        <location evidence="1">Cell membrane</location>
        <topology evidence="1">Multi-pass membrane protein</topology>
    </subcellularLocation>
</comment>
<dbReference type="InterPro" id="IPR035919">
    <property type="entry name" value="EAL_sf"/>
</dbReference>
<evidence type="ECO:0000256" key="1">
    <source>
        <dbReference type="ARBA" id="ARBA00004651"/>
    </source>
</evidence>
<name>A0ABT8PTG7_9ENTR</name>
<dbReference type="InterPro" id="IPR001633">
    <property type="entry name" value="EAL_dom"/>
</dbReference>
<feature type="transmembrane region" description="Helical" evidence="6">
    <location>
        <begin position="163"/>
        <end position="185"/>
    </location>
</feature>
<keyword evidence="9" id="KW-1185">Reference proteome</keyword>
<dbReference type="PANTHER" id="PTHR33121">
    <property type="entry name" value="CYCLIC DI-GMP PHOSPHODIESTERASE PDEF"/>
    <property type="match status" value="1"/>
</dbReference>
<evidence type="ECO:0000256" key="2">
    <source>
        <dbReference type="ARBA" id="ARBA00022475"/>
    </source>
</evidence>
<feature type="transmembrane region" description="Helical" evidence="6">
    <location>
        <begin position="125"/>
        <end position="143"/>
    </location>
</feature>
<dbReference type="Gene3D" id="3.30.70.270">
    <property type="match status" value="1"/>
</dbReference>
<keyword evidence="4 6" id="KW-1133">Transmembrane helix</keyword>
<dbReference type="InterPro" id="IPR000160">
    <property type="entry name" value="GGDEF_dom"/>
</dbReference>
<dbReference type="Gene3D" id="3.20.20.450">
    <property type="entry name" value="EAL domain"/>
    <property type="match status" value="1"/>
</dbReference>
<feature type="transmembrane region" description="Helical" evidence="6">
    <location>
        <begin position="86"/>
        <end position="104"/>
    </location>
</feature>
<dbReference type="PROSITE" id="PS50883">
    <property type="entry name" value="EAL"/>
    <property type="match status" value="1"/>
</dbReference>
<feature type="transmembrane region" description="Helical" evidence="6">
    <location>
        <begin position="288"/>
        <end position="309"/>
    </location>
</feature>
<dbReference type="Pfam" id="PF05231">
    <property type="entry name" value="MASE1"/>
    <property type="match status" value="1"/>
</dbReference>
<dbReference type="Pfam" id="PF00563">
    <property type="entry name" value="EAL"/>
    <property type="match status" value="1"/>
</dbReference>
<dbReference type="SMART" id="SM00267">
    <property type="entry name" value="GGDEF"/>
    <property type="match status" value="1"/>
</dbReference>
<comment type="caution">
    <text evidence="8">The sequence shown here is derived from an EMBL/GenBank/DDBJ whole genome shotgun (WGS) entry which is preliminary data.</text>
</comment>
<dbReference type="PANTHER" id="PTHR33121:SF74">
    <property type="entry name" value="CYCLIC DI-GMP PHOSPHODIESTERASE PDEA-RELATED"/>
    <property type="match status" value="1"/>
</dbReference>
<keyword evidence="2" id="KW-1003">Cell membrane</keyword>
<dbReference type="Proteomes" id="UP001174867">
    <property type="component" value="Unassembled WGS sequence"/>
</dbReference>
<feature type="domain" description="EAL" evidence="7">
    <location>
        <begin position="488"/>
        <end position="732"/>
    </location>
</feature>
<gene>
    <name evidence="8" type="ORF">Q0A17_07775</name>
</gene>
<evidence type="ECO:0000256" key="3">
    <source>
        <dbReference type="ARBA" id="ARBA00022692"/>
    </source>
</evidence>
<dbReference type="InterPro" id="IPR007895">
    <property type="entry name" value="MASE1"/>
</dbReference>
<evidence type="ECO:0000256" key="6">
    <source>
        <dbReference type="SAM" id="Phobius"/>
    </source>
</evidence>
<dbReference type="InterPro" id="IPR050706">
    <property type="entry name" value="Cyclic-di-GMP_PDE-like"/>
</dbReference>
<dbReference type="InterPro" id="IPR043128">
    <property type="entry name" value="Rev_trsase/Diguanyl_cyclase"/>
</dbReference>
<evidence type="ECO:0000259" key="7">
    <source>
        <dbReference type="PROSITE" id="PS50883"/>
    </source>
</evidence>
<dbReference type="RefSeq" id="WP_301697910.1">
    <property type="nucleotide sequence ID" value="NZ_JAUJYW010000003.1"/>
</dbReference>
<feature type="transmembrane region" description="Helical" evidence="6">
    <location>
        <begin position="43"/>
        <end position="59"/>
    </location>
</feature>
<dbReference type="CDD" id="cd01948">
    <property type="entry name" value="EAL"/>
    <property type="match status" value="1"/>
</dbReference>
<accession>A0ABT8PTG7</accession>
<proteinExistence type="predicted"/>